<name>A0A368NPJ9_9GAMM</name>
<dbReference type="PROSITE" id="PS50893">
    <property type="entry name" value="ABC_TRANSPORTER_2"/>
    <property type="match status" value="1"/>
</dbReference>
<evidence type="ECO:0000256" key="1">
    <source>
        <dbReference type="ARBA" id="ARBA00004651"/>
    </source>
</evidence>
<evidence type="ECO:0000256" key="3">
    <source>
        <dbReference type="ARBA" id="ARBA00022741"/>
    </source>
</evidence>
<feature type="transmembrane region" description="Helical" evidence="7">
    <location>
        <begin position="150"/>
        <end position="170"/>
    </location>
</feature>
<feature type="domain" description="ABC transporter" evidence="8">
    <location>
        <begin position="346"/>
        <end position="557"/>
    </location>
</feature>
<dbReference type="GO" id="GO:0016887">
    <property type="term" value="F:ATP hydrolysis activity"/>
    <property type="evidence" value="ECO:0007669"/>
    <property type="project" value="InterPro"/>
</dbReference>
<dbReference type="EMBL" id="QPID01000001">
    <property type="protein sequence ID" value="RCU52487.1"/>
    <property type="molecule type" value="Genomic_DNA"/>
</dbReference>
<dbReference type="InterPro" id="IPR003439">
    <property type="entry name" value="ABC_transporter-like_ATP-bd"/>
</dbReference>
<evidence type="ECO:0000313" key="10">
    <source>
        <dbReference type="EMBL" id="RCU52487.1"/>
    </source>
</evidence>
<evidence type="ECO:0000313" key="11">
    <source>
        <dbReference type="Proteomes" id="UP000252558"/>
    </source>
</evidence>
<evidence type="ECO:0000259" key="8">
    <source>
        <dbReference type="PROSITE" id="PS50893"/>
    </source>
</evidence>
<comment type="caution">
    <text evidence="10">The sequence shown here is derived from an EMBL/GenBank/DDBJ whole genome shotgun (WGS) entry which is preliminary data.</text>
</comment>
<dbReference type="InterPro" id="IPR011527">
    <property type="entry name" value="ABC1_TM_dom"/>
</dbReference>
<dbReference type="Proteomes" id="UP000252558">
    <property type="component" value="Unassembled WGS sequence"/>
</dbReference>
<gene>
    <name evidence="10" type="ORF">DU002_00510</name>
</gene>
<dbReference type="Gene3D" id="3.40.50.300">
    <property type="entry name" value="P-loop containing nucleotide triphosphate hydrolases"/>
    <property type="match status" value="1"/>
</dbReference>
<dbReference type="InterPro" id="IPR003593">
    <property type="entry name" value="AAA+_ATPase"/>
</dbReference>
<evidence type="ECO:0000256" key="5">
    <source>
        <dbReference type="ARBA" id="ARBA00022989"/>
    </source>
</evidence>
<keyword evidence="4 10" id="KW-0067">ATP-binding</keyword>
<evidence type="ECO:0000256" key="7">
    <source>
        <dbReference type="SAM" id="Phobius"/>
    </source>
</evidence>
<keyword evidence="3" id="KW-0547">Nucleotide-binding</keyword>
<evidence type="ECO:0000259" key="9">
    <source>
        <dbReference type="PROSITE" id="PS50929"/>
    </source>
</evidence>
<feature type="transmembrane region" description="Helical" evidence="7">
    <location>
        <begin position="176"/>
        <end position="193"/>
    </location>
</feature>
<evidence type="ECO:0000256" key="6">
    <source>
        <dbReference type="ARBA" id="ARBA00023136"/>
    </source>
</evidence>
<dbReference type="PROSITE" id="PS50929">
    <property type="entry name" value="ABC_TM1F"/>
    <property type="match status" value="1"/>
</dbReference>
<dbReference type="CDD" id="cd03228">
    <property type="entry name" value="ABCC_MRP_Like"/>
    <property type="match status" value="1"/>
</dbReference>
<feature type="transmembrane region" description="Helical" evidence="7">
    <location>
        <begin position="266"/>
        <end position="283"/>
    </location>
</feature>
<keyword evidence="11" id="KW-1185">Reference proteome</keyword>
<dbReference type="SUPFAM" id="SSF90123">
    <property type="entry name" value="ABC transporter transmembrane region"/>
    <property type="match status" value="1"/>
</dbReference>
<comment type="subcellular location">
    <subcellularLocation>
        <location evidence="1">Cell membrane</location>
        <topology evidence="1">Multi-pass membrane protein</topology>
    </subcellularLocation>
</comment>
<dbReference type="SUPFAM" id="SSF52540">
    <property type="entry name" value="P-loop containing nucleoside triphosphate hydrolases"/>
    <property type="match status" value="1"/>
</dbReference>
<keyword evidence="5 7" id="KW-1133">Transmembrane helix</keyword>
<feature type="transmembrane region" description="Helical" evidence="7">
    <location>
        <begin position="34"/>
        <end position="52"/>
    </location>
</feature>
<dbReference type="Gene3D" id="1.20.1560.10">
    <property type="entry name" value="ABC transporter type 1, transmembrane domain"/>
    <property type="match status" value="1"/>
</dbReference>
<accession>A0A368NPJ9</accession>
<keyword evidence="6 7" id="KW-0472">Membrane</keyword>
<dbReference type="GO" id="GO:0005524">
    <property type="term" value="F:ATP binding"/>
    <property type="evidence" value="ECO:0007669"/>
    <property type="project" value="UniProtKB-KW"/>
</dbReference>
<dbReference type="Pfam" id="PF00005">
    <property type="entry name" value="ABC_tran"/>
    <property type="match status" value="1"/>
</dbReference>
<dbReference type="PANTHER" id="PTHR43394:SF1">
    <property type="entry name" value="ATP-BINDING CASSETTE SUB-FAMILY B MEMBER 10, MITOCHONDRIAL"/>
    <property type="match status" value="1"/>
</dbReference>
<protein>
    <submittedName>
        <fullName evidence="10">ATP-binding cassette domain-containing protein</fullName>
    </submittedName>
</protein>
<keyword evidence="2 7" id="KW-0812">Transmembrane</keyword>
<evidence type="ECO:0000256" key="4">
    <source>
        <dbReference type="ARBA" id="ARBA00022840"/>
    </source>
</evidence>
<dbReference type="Pfam" id="PF00664">
    <property type="entry name" value="ABC_membrane"/>
    <property type="match status" value="1"/>
</dbReference>
<proteinExistence type="predicted"/>
<dbReference type="SMART" id="SM00382">
    <property type="entry name" value="AAA"/>
    <property type="match status" value="1"/>
</dbReference>
<sequence>MVNVNTTLSGSALPKQEKASRLSLFWHAVRINKISCLAVAAYICAFSVFYLLLPVSVKVLIDYVLPKGMSGIFHIVCALLVCIFLLRVLLHSYQDVIFLAIRQRLEKDICGEFVLSLLKLDYQDIKSLDKQDLVARLGVFINDFQHQFSLVVYFVFSVVFVSAIVGGIYWTINPELFFILLGFVALHYVNFRFHGSLVGRAIGLFYEKKSRLGESLGNYCSSMTNIQSSPLSGKLEQALSKDNDALYLQSFKTDLNILSQRTIQSLILNISYVVIFFYTVLLIDRGEATVGTAAMIVLLLDYLNQPFYQLSDVSRALKTTGAQIGRMGEIVRLSKQHPRRPPSFTVREENGYRCQIECRALTVGYRDSPPLVPALDYTFNSGSVYFLKGRNGAGKSTLLRILSGAMTPNSGEVKYFAEPGCEPLTVSYIEQDINLFSSTIKENVCLLSDEYDENKLDKAVSGAMVNDFITALPHGLNTELADDDSKLSEGQRQRVSIARGLYTDGDILLLDEPASHLDVATAQTFWENIQVLKKDKIIIVVSHDPSTQALCDHIVEL</sequence>
<evidence type="ECO:0000256" key="2">
    <source>
        <dbReference type="ARBA" id="ARBA00022692"/>
    </source>
</evidence>
<dbReference type="AlphaFoldDB" id="A0A368NPJ9"/>
<dbReference type="PANTHER" id="PTHR43394">
    <property type="entry name" value="ATP-DEPENDENT PERMEASE MDL1, MITOCHONDRIAL"/>
    <property type="match status" value="1"/>
</dbReference>
<dbReference type="InterPro" id="IPR027417">
    <property type="entry name" value="P-loop_NTPase"/>
</dbReference>
<dbReference type="GO" id="GO:0015421">
    <property type="term" value="F:ABC-type oligopeptide transporter activity"/>
    <property type="evidence" value="ECO:0007669"/>
    <property type="project" value="TreeGrafter"/>
</dbReference>
<dbReference type="InterPro" id="IPR039421">
    <property type="entry name" value="Type_1_exporter"/>
</dbReference>
<reference evidence="10 11" key="1">
    <citation type="submission" date="2018-07" db="EMBL/GenBank/DDBJ databases">
        <title>Corallincola holothuriorum sp. nov., a new facultative anaerobe isolated from sea cucumber Apostichopus japonicus.</title>
        <authorList>
            <person name="Xia H."/>
        </authorList>
    </citation>
    <scope>NUCLEOTIDE SEQUENCE [LARGE SCALE GENOMIC DNA]</scope>
    <source>
        <strain evidence="10 11">C4</strain>
    </source>
</reference>
<organism evidence="10 11">
    <name type="scientific">Corallincola holothuriorum</name>
    <dbReference type="NCBI Taxonomy" id="2282215"/>
    <lineage>
        <taxon>Bacteria</taxon>
        <taxon>Pseudomonadati</taxon>
        <taxon>Pseudomonadota</taxon>
        <taxon>Gammaproteobacteria</taxon>
        <taxon>Alteromonadales</taxon>
        <taxon>Psychromonadaceae</taxon>
        <taxon>Corallincola</taxon>
    </lineage>
</organism>
<feature type="domain" description="ABC transmembrane type-1" evidence="9">
    <location>
        <begin position="37"/>
        <end position="319"/>
    </location>
</feature>
<dbReference type="InterPro" id="IPR036640">
    <property type="entry name" value="ABC1_TM_sf"/>
</dbReference>
<feature type="transmembrane region" description="Helical" evidence="7">
    <location>
        <begin position="72"/>
        <end position="90"/>
    </location>
</feature>
<dbReference type="GO" id="GO:0005886">
    <property type="term" value="C:plasma membrane"/>
    <property type="evidence" value="ECO:0007669"/>
    <property type="project" value="UniProtKB-SubCell"/>
</dbReference>